<evidence type="ECO:0000256" key="1">
    <source>
        <dbReference type="SAM" id="MobiDB-lite"/>
    </source>
</evidence>
<comment type="caution">
    <text evidence="2">The sequence shown here is derived from an EMBL/GenBank/DDBJ whole genome shotgun (WGS) entry which is preliminary data.</text>
</comment>
<dbReference type="GO" id="GO:0004386">
    <property type="term" value="F:helicase activity"/>
    <property type="evidence" value="ECO:0007669"/>
    <property type="project" value="UniProtKB-KW"/>
</dbReference>
<feature type="region of interest" description="Disordered" evidence="1">
    <location>
        <begin position="242"/>
        <end position="266"/>
    </location>
</feature>
<dbReference type="Proteomes" id="UP001610818">
    <property type="component" value="Unassembled WGS sequence"/>
</dbReference>
<keyword evidence="2" id="KW-0547">Nucleotide-binding</keyword>
<name>A0ABW7QPU4_9ACTN</name>
<gene>
    <name evidence="2" type="ORF">ACH4F9_17575</name>
</gene>
<evidence type="ECO:0000313" key="3">
    <source>
        <dbReference type="Proteomes" id="UP001610818"/>
    </source>
</evidence>
<dbReference type="RefSeq" id="WP_397712570.1">
    <property type="nucleotide sequence ID" value="NZ_JBIRGN010000003.1"/>
</dbReference>
<dbReference type="EMBL" id="JBIRGQ010000003">
    <property type="protein sequence ID" value="MFH8546812.1"/>
    <property type="molecule type" value="Genomic_DNA"/>
</dbReference>
<evidence type="ECO:0000313" key="2">
    <source>
        <dbReference type="EMBL" id="MFH8546812.1"/>
    </source>
</evidence>
<organism evidence="2 3">
    <name type="scientific">Streptomyces longisporoflavus</name>
    <dbReference type="NCBI Taxonomy" id="28044"/>
    <lineage>
        <taxon>Bacteria</taxon>
        <taxon>Bacillati</taxon>
        <taxon>Actinomycetota</taxon>
        <taxon>Actinomycetes</taxon>
        <taxon>Kitasatosporales</taxon>
        <taxon>Streptomycetaceae</taxon>
        <taxon>Streptomyces</taxon>
    </lineage>
</organism>
<dbReference type="PANTHER" id="PTHR38133">
    <property type="entry name" value="SLR1429 PROTEIN"/>
    <property type="match status" value="1"/>
</dbReference>
<dbReference type="PANTHER" id="PTHR38133:SF1">
    <property type="entry name" value="SLR1429 PROTEIN"/>
    <property type="match status" value="1"/>
</dbReference>
<reference evidence="2 3" key="1">
    <citation type="submission" date="2024-10" db="EMBL/GenBank/DDBJ databases">
        <title>The Natural Products Discovery Center: Release of the First 8490 Sequenced Strains for Exploring Actinobacteria Biosynthetic Diversity.</title>
        <authorList>
            <person name="Kalkreuter E."/>
            <person name="Kautsar S.A."/>
            <person name="Yang D."/>
            <person name="Bader C.D."/>
            <person name="Teijaro C.N."/>
            <person name="Fluegel L."/>
            <person name="Davis C.M."/>
            <person name="Simpson J.R."/>
            <person name="Lauterbach L."/>
            <person name="Steele A.D."/>
            <person name="Gui C."/>
            <person name="Meng S."/>
            <person name="Li G."/>
            <person name="Viehrig K."/>
            <person name="Ye F."/>
            <person name="Su P."/>
            <person name="Kiefer A.F."/>
            <person name="Nichols A."/>
            <person name="Cepeda A.J."/>
            <person name="Yan W."/>
            <person name="Fan B."/>
            <person name="Jiang Y."/>
            <person name="Adhikari A."/>
            <person name="Zheng C.-J."/>
            <person name="Schuster L."/>
            <person name="Cowan T.M."/>
            <person name="Smanski M.J."/>
            <person name="Chevrette M.G."/>
            <person name="De Carvalho L.P.S."/>
            <person name="Shen B."/>
        </authorList>
    </citation>
    <scope>NUCLEOTIDE SEQUENCE [LARGE SCALE GENOMIC DNA]</scope>
    <source>
        <strain evidence="2 3">NPDC017990</strain>
    </source>
</reference>
<keyword evidence="2" id="KW-0378">Hydrolase</keyword>
<sequence>MSDMYGEPNGGTQEHEHRGKDAYEHERIFAALPPAHGRGFAQSWWGQAWLKALEDTALELAQLKAGRRLARAGAVGAVSVRPGRITAVVKDPDGTPHRSDVLLQRLSEDDWDHFLGMTVERAGHIATLLDREMPPHLVEDASAAGVELLPGIGDLEPRCDCDAWDHCGHTSALCYQVARLLDQDPFVLFLMRGRAERELLDELQVRSVAQSETEATPADEQKGALEGVDAGEAYAEGAILPPLPELPALPSEPGLPPALDTETEPAPGLDVTALEFLAARAAAEAHRMLAEALSPGHERQPLEGELTPDEDAVRLAVAAPAAVAERLSTAARRGRDGLALAVRAWEYGGPAALAVLKEEWAPSADALARARAALDAAWDDDERPRLRATRNRWTVVGGDAQLRQGTDGRWWPYRKERGRWAPAGPAAHDPATAMAVAIGGE</sequence>
<protein>
    <submittedName>
        <fullName evidence="2">SWF or SNF family helicase</fullName>
    </submittedName>
</protein>
<accession>A0ABW7QPU4</accession>
<keyword evidence="2" id="KW-0067">ATP-binding</keyword>
<keyword evidence="2" id="KW-0347">Helicase</keyword>
<keyword evidence="3" id="KW-1185">Reference proteome</keyword>
<proteinExistence type="predicted"/>